<dbReference type="PANTHER" id="PTHR11206">
    <property type="entry name" value="MULTIDRUG RESISTANCE PROTEIN"/>
    <property type="match status" value="1"/>
</dbReference>
<dbReference type="Proteomes" id="UP000504610">
    <property type="component" value="Chromosome 1"/>
</dbReference>
<dbReference type="Pfam" id="PF01554">
    <property type="entry name" value="MatE"/>
    <property type="match status" value="1"/>
</dbReference>
<keyword evidence="2" id="KW-0812">Transmembrane</keyword>
<dbReference type="AlphaFoldDB" id="A0A6J0N128"/>
<comment type="similarity">
    <text evidence="1">Belongs to the multi antimicrobial extrusion (MATE) (TC 2.A.66.1) family.</text>
</comment>
<dbReference type="GO" id="GO:0042910">
    <property type="term" value="F:xenobiotic transmembrane transporter activity"/>
    <property type="evidence" value="ECO:0007669"/>
    <property type="project" value="InterPro"/>
</dbReference>
<dbReference type="GeneID" id="108849341"/>
<evidence type="ECO:0000256" key="1">
    <source>
        <dbReference type="ARBA" id="ARBA00010199"/>
    </source>
</evidence>
<feature type="transmembrane region" description="Helical" evidence="2">
    <location>
        <begin position="194"/>
        <end position="215"/>
    </location>
</feature>
<feature type="transmembrane region" description="Helical" evidence="2">
    <location>
        <begin position="22"/>
        <end position="44"/>
    </location>
</feature>
<feature type="transmembrane region" description="Helical" evidence="2">
    <location>
        <begin position="165"/>
        <end position="188"/>
    </location>
</feature>
<keyword evidence="2" id="KW-0472">Membrane</keyword>
<dbReference type="OrthoDB" id="2126698at2759"/>
<gene>
    <name evidence="4" type="primary">LOC108849341</name>
</gene>
<name>A0A6J0N128_RAPSA</name>
<sequence>MGNPLLPKVSAFVNEAISVARISLPLVFPGLLLYFPYFVSLYFLEGLGRLTFAGGFLALTFADITGYSLFSGLTMGIGSICPPAFGAKRYYLFRATIRRGIILLLLTSIPVSLLWINIKKILEMLKQDEDLASEAQTFLLYSVPDLVAQSFLQPLRVYQSKTMPLSICTAIACVLHLPITLLLVSYLGFGIKGIALSGVVLNFNLVIFLCIYIAFLEEKLSSNEEVLEESYEDRMREWKKLLVLALPVADGNDYGVLVWVRIQGTLARDARGPDVLFDW</sequence>
<accession>A0A6J0N128</accession>
<feature type="transmembrane region" description="Helical" evidence="2">
    <location>
        <begin position="56"/>
        <end position="80"/>
    </location>
</feature>
<dbReference type="KEGG" id="rsz:108849341"/>
<keyword evidence="2" id="KW-1133">Transmembrane helix</keyword>
<evidence type="ECO:0000313" key="3">
    <source>
        <dbReference type="Proteomes" id="UP000504610"/>
    </source>
</evidence>
<dbReference type="GO" id="GO:0015297">
    <property type="term" value="F:antiporter activity"/>
    <property type="evidence" value="ECO:0007669"/>
    <property type="project" value="InterPro"/>
</dbReference>
<reference evidence="3" key="1">
    <citation type="journal article" date="2019" name="Database">
        <title>The radish genome database (RadishGD): an integrated information resource for radish genomics.</title>
        <authorList>
            <person name="Yu H.J."/>
            <person name="Baek S."/>
            <person name="Lee Y.J."/>
            <person name="Cho A."/>
            <person name="Mun J.H."/>
        </authorList>
    </citation>
    <scope>NUCLEOTIDE SEQUENCE [LARGE SCALE GENOMIC DNA]</scope>
    <source>
        <strain evidence="3">cv. WK10039</strain>
    </source>
</reference>
<proteinExistence type="inferred from homology"/>
<evidence type="ECO:0000256" key="2">
    <source>
        <dbReference type="SAM" id="Phobius"/>
    </source>
</evidence>
<organism evidence="3 4">
    <name type="scientific">Raphanus sativus</name>
    <name type="common">Radish</name>
    <name type="synonym">Raphanus raphanistrum var. sativus</name>
    <dbReference type="NCBI Taxonomy" id="3726"/>
    <lineage>
        <taxon>Eukaryota</taxon>
        <taxon>Viridiplantae</taxon>
        <taxon>Streptophyta</taxon>
        <taxon>Embryophyta</taxon>
        <taxon>Tracheophyta</taxon>
        <taxon>Spermatophyta</taxon>
        <taxon>Magnoliopsida</taxon>
        <taxon>eudicotyledons</taxon>
        <taxon>Gunneridae</taxon>
        <taxon>Pentapetalae</taxon>
        <taxon>rosids</taxon>
        <taxon>malvids</taxon>
        <taxon>Brassicales</taxon>
        <taxon>Brassicaceae</taxon>
        <taxon>Brassiceae</taxon>
        <taxon>Raphanus</taxon>
    </lineage>
</organism>
<dbReference type="RefSeq" id="XP_018478392.2">
    <property type="nucleotide sequence ID" value="XM_018622890.2"/>
</dbReference>
<protein>
    <submittedName>
        <fullName evidence="4">Protein DETOXIFICATION 50-like</fullName>
    </submittedName>
</protein>
<dbReference type="GO" id="GO:0016020">
    <property type="term" value="C:membrane"/>
    <property type="evidence" value="ECO:0007669"/>
    <property type="project" value="InterPro"/>
</dbReference>
<feature type="transmembrane region" description="Helical" evidence="2">
    <location>
        <begin position="100"/>
        <end position="118"/>
    </location>
</feature>
<dbReference type="InterPro" id="IPR002528">
    <property type="entry name" value="MATE_fam"/>
</dbReference>
<evidence type="ECO:0000313" key="4">
    <source>
        <dbReference type="RefSeq" id="XP_018478392.2"/>
    </source>
</evidence>
<reference evidence="4" key="2">
    <citation type="submission" date="2025-08" db="UniProtKB">
        <authorList>
            <consortium name="RefSeq"/>
        </authorList>
    </citation>
    <scope>IDENTIFICATION</scope>
    <source>
        <tissue evidence="4">Leaf</tissue>
    </source>
</reference>
<keyword evidence="3" id="KW-1185">Reference proteome</keyword>